<proteinExistence type="predicted"/>
<organism evidence="5 6">
    <name type="scientific">Oryctes borbonicus</name>
    <dbReference type="NCBI Taxonomy" id="1629725"/>
    <lineage>
        <taxon>Eukaryota</taxon>
        <taxon>Metazoa</taxon>
        <taxon>Ecdysozoa</taxon>
        <taxon>Arthropoda</taxon>
        <taxon>Hexapoda</taxon>
        <taxon>Insecta</taxon>
        <taxon>Pterygota</taxon>
        <taxon>Neoptera</taxon>
        <taxon>Endopterygota</taxon>
        <taxon>Coleoptera</taxon>
        <taxon>Polyphaga</taxon>
        <taxon>Scarabaeiformia</taxon>
        <taxon>Scarabaeidae</taxon>
        <taxon>Dynastinae</taxon>
        <taxon>Oryctes</taxon>
    </lineage>
</organism>
<dbReference type="GO" id="GO:0007169">
    <property type="term" value="P:cell surface receptor protein tyrosine kinase signaling pathway"/>
    <property type="evidence" value="ECO:0007669"/>
    <property type="project" value="TreeGrafter"/>
</dbReference>
<sequence length="313" mass="35158">MGVYLRIFDLEKVDGKTFLNLTKADFLRWKKTIPAAELKAVRKMWKAIRENPERFFSGDVKISVIYPPVTIATTTATISITPTAAESPVVSTATSVPDTAANNTAVSDTVVNNTVGANILAGQTPKYLKELETVFLKGSTLNRRRSKIPAERQTTDTGENNRTVGKNKTSPVVQSPLLSPTLNKQFFPPEKEELTAVLQQEAVARTTVKDKKYCLNIDRQEAEELLKAHARDGMYLFRPSSQYHYALSIFTENRVRHLGVKLTESKKLEFVTAGEDRQFNSLEEIITYFNKRPILQVDSTKEIIKLKSYVVAN</sequence>
<evidence type="ECO:0000313" key="5">
    <source>
        <dbReference type="EMBL" id="KRT82876.1"/>
    </source>
</evidence>
<dbReference type="InterPro" id="IPR051751">
    <property type="entry name" value="Immunoreceptor_sig_adapters"/>
</dbReference>
<dbReference type="Pfam" id="PF00017">
    <property type="entry name" value="SH2"/>
    <property type="match status" value="1"/>
</dbReference>
<dbReference type="SMART" id="SM00252">
    <property type="entry name" value="SH2"/>
    <property type="match status" value="1"/>
</dbReference>
<accession>A0A0T6B678</accession>
<protein>
    <recommendedName>
        <fullName evidence="4">SH2 domain-containing protein</fullName>
    </recommendedName>
</protein>
<evidence type="ECO:0000259" key="4">
    <source>
        <dbReference type="PROSITE" id="PS50001"/>
    </source>
</evidence>
<dbReference type="GO" id="GO:0005737">
    <property type="term" value="C:cytoplasm"/>
    <property type="evidence" value="ECO:0007669"/>
    <property type="project" value="UniProtKB-ARBA"/>
</dbReference>
<dbReference type="EMBL" id="LJIG01009540">
    <property type="protein sequence ID" value="KRT82876.1"/>
    <property type="molecule type" value="Genomic_DNA"/>
</dbReference>
<evidence type="ECO:0000256" key="2">
    <source>
        <dbReference type="PROSITE-ProRule" id="PRU00191"/>
    </source>
</evidence>
<dbReference type="PANTHER" id="PTHR14098">
    <property type="entry name" value="SH2 DOMAIN CONTAINING PROTEIN"/>
    <property type="match status" value="1"/>
</dbReference>
<evidence type="ECO:0000256" key="1">
    <source>
        <dbReference type="ARBA" id="ARBA00022999"/>
    </source>
</evidence>
<keyword evidence="1 2" id="KW-0727">SH2 domain</keyword>
<comment type="caution">
    <text evidence="5">The sequence shown here is derived from an EMBL/GenBank/DDBJ whole genome shotgun (WGS) entry which is preliminary data.</text>
</comment>
<feature type="domain" description="SH2" evidence="4">
    <location>
        <begin position="212"/>
        <end position="310"/>
    </location>
</feature>
<reference evidence="5 6" key="1">
    <citation type="submission" date="2015-09" db="EMBL/GenBank/DDBJ databases">
        <title>Draft genome of the scarab beetle Oryctes borbonicus.</title>
        <authorList>
            <person name="Meyer J.M."/>
            <person name="Markov G.V."/>
            <person name="Baskaran P."/>
            <person name="Herrmann M."/>
            <person name="Sommer R.J."/>
            <person name="Roedelsperger C."/>
        </authorList>
    </citation>
    <scope>NUCLEOTIDE SEQUENCE [LARGE SCALE GENOMIC DNA]</scope>
    <source>
        <strain evidence="5">OB123</strain>
        <tissue evidence="5">Whole animal</tissue>
    </source>
</reference>
<gene>
    <name evidence="5" type="ORF">AMK59_4207</name>
</gene>
<evidence type="ECO:0000313" key="6">
    <source>
        <dbReference type="Proteomes" id="UP000051574"/>
    </source>
</evidence>
<dbReference type="GO" id="GO:0035556">
    <property type="term" value="P:intracellular signal transduction"/>
    <property type="evidence" value="ECO:0007669"/>
    <property type="project" value="TreeGrafter"/>
</dbReference>
<dbReference type="OrthoDB" id="10044490at2759"/>
<keyword evidence="6" id="KW-1185">Reference proteome</keyword>
<name>A0A0T6B678_9SCAR</name>
<dbReference type="CDD" id="cd00173">
    <property type="entry name" value="SH2"/>
    <property type="match status" value="1"/>
</dbReference>
<dbReference type="PANTHER" id="PTHR14098:SF14">
    <property type="entry name" value="SH2 DOMAIN-CONTAINING PROTEIN"/>
    <property type="match status" value="1"/>
</dbReference>
<dbReference type="PROSITE" id="PS50001">
    <property type="entry name" value="SH2"/>
    <property type="match status" value="1"/>
</dbReference>
<feature type="region of interest" description="Disordered" evidence="3">
    <location>
        <begin position="145"/>
        <end position="175"/>
    </location>
</feature>
<dbReference type="InterPro" id="IPR036860">
    <property type="entry name" value="SH2_dom_sf"/>
</dbReference>
<dbReference type="Proteomes" id="UP000051574">
    <property type="component" value="Unassembled WGS sequence"/>
</dbReference>
<dbReference type="AlphaFoldDB" id="A0A0T6B678"/>
<dbReference type="SUPFAM" id="SSF55550">
    <property type="entry name" value="SH2 domain"/>
    <property type="match status" value="1"/>
</dbReference>
<dbReference type="InterPro" id="IPR000980">
    <property type="entry name" value="SH2"/>
</dbReference>
<dbReference type="CDD" id="cd09487">
    <property type="entry name" value="SAM_superfamily"/>
    <property type="match status" value="1"/>
</dbReference>
<feature type="compositionally biased region" description="Polar residues" evidence="3">
    <location>
        <begin position="155"/>
        <end position="175"/>
    </location>
</feature>
<evidence type="ECO:0000256" key="3">
    <source>
        <dbReference type="SAM" id="MobiDB-lite"/>
    </source>
</evidence>
<dbReference type="Gene3D" id="3.30.505.10">
    <property type="entry name" value="SH2 domain"/>
    <property type="match status" value="1"/>
</dbReference>